<dbReference type="AlphaFoldDB" id="A0A0B2X4R7"/>
<reference evidence="2 3" key="1">
    <citation type="journal article" date="2014" name="Proc. Natl. Acad. Sci. U.S.A.">
        <title>Trajectory and genomic determinants of fungal-pathogen speciation and host adaptation.</title>
        <authorList>
            <person name="Hu X."/>
            <person name="Xiao G."/>
            <person name="Zheng P."/>
            <person name="Shang Y."/>
            <person name="Su Y."/>
            <person name="Zhang X."/>
            <person name="Liu X."/>
            <person name="Zhan S."/>
            <person name="St Leger R.J."/>
            <person name="Wang C."/>
        </authorList>
    </citation>
    <scope>NUCLEOTIDE SEQUENCE [LARGE SCALE GENOMIC DNA]</scope>
    <source>
        <strain evidence="2 3">ARSEF 1941</strain>
    </source>
</reference>
<evidence type="ECO:0000313" key="3">
    <source>
        <dbReference type="Proteomes" id="UP000030816"/>
    </source>
</evidence>
<name>A0A0B2X4R7_METAS</name>
<feature type="compositionally biased region" description="Basic and acidic residues" evidence="1">
    <location>
        <begin position="51"/>
        <end position="69"/>
    </location>
</feature>
<feature type="compositionally biased region" description="Polar residues" evidence="1">
    <location>
        <begin position="30"/>
        <end position="39"/>
    </location>
</feature>
<gene>
    <name evidence="2" type="ORF">MAM_01228</name>
</gene>
<protein>
    <submittedName>
        <fullName evidence="2">Uncharacterized protein</fullName>
    </submittedName>
</protein>
<proteinExistence type="predicted"/>
<sequence length="169" mass="18075">MGRWFQAIATARISLYGVYSNGRIHDGVAKSNSRSNSSFVGAVGPRRRHKGLEITKHPLRPDRPHRSTLGDHCGTPATASTRSSTSSTTAGLAGFTSAAAIYTAGEVFSGDPANREDLRRSGLNAQSEPYGFNAKWSEQNGVVVAPASDLSAGGLLWDAEAERDMERRL</sequence>
<dbReference type="EMBL" id="AZHE01000002">
    <property type="protein sequence ID" value="KHO00450.1"/>
    <property type="molecule type" value="Genomic_DNA"/>
</dbReference>
<comment type="caution">
    <text evidence="2">The sequence shown here is derived from an EMBL/GenBank/DDBJ whole genome shotgun (WGS) entry which is preliminary data.</text>
</comment>
<dbReference type="GeneID" id="63735683"/>
<evidence type="ECO:0000256" key="1">
    <source>
        <dbReference type="SAM" id="MobiDB-lite"/>
    </source>
</evidence>
<organism evidence="2 3">
    <name type="scientific">Metarhizium album (strain ARSEF 1941)</name>
    <dbReference type="NCBI Taxonomy" id="1081103"/>
    <lineage>
        <taxon>Eukaryota</taxon>
        <taxon>Fungi</taxon>
        <taxon>Dikarya</taxon>
        <taxon>Ascomycota</taxon>
        <taxon>Pezizomycotina</taxon>
        <taxon>Sordariomycetes</taxon>
        <taxon>Hypocreomycetidae</taxon>
        <taxon>Hypocreales</taxon>
        <taxon>Clavicipitaceae</taxon>
        <taxon>Metarhizium</taxon>
    </lineage>
</organism>
<feature type="compositionally biased region" description="Low complexity" evidence="1">
    <location>
        <begin position="74"/>
        <end position="89"/>
    </location>
</feature>
<dbReference type="RefSeq" id="XP_040681515.1">
    <property type="nucleotide sequence ID" value="XM_040820027.1"/>
</dbReference>
<evidence type="ECO:0000313" key="2">
    <source>
        <dbReference type="EMBL" id="KHO00450.1"/>
    </source>
</evidence>
<accession>A0A0B2X4R7</accession>
<dbReference type="OrthoDB" id="204980at2759"/>
<dbReference type="HOGENOM" id="CLU_1578873_0_0_1"/>
<dbReference type="Proteomes" id="UP000030816">
    <property type="component" value="Unassembled WGS sequence"/>
</dbReference>
<keyword evidence="3" id="KW-1185">Reference proteome</keyword>
<feature type="region of interest" description="Disordered" evidence="1">
    <location>
        <begin position="26"/>
        <end position="89"/>
    </location>
</feature>